<dbReference type="AlphaFoldDB" id="A0AAD5N295"/>
<comment type="caution">
    <text evidence="2">The sequence shown here is derived from an EMBL/GenBank/DDBJ whole genome shotgun (WGS) entry which is preliminary data.</text>
</comment>
<proteinExistence type="predicted"/>
<reference evidence="2" key="1">
    <citation type="submission" date="2021-06" db="EMBL/GenBank/DDBJ databases">
        <title>Parelaphostrongylus tenuis whole genome reference sequence.</title>
        <authorList>
            <person name="Garwood T.J."/>
            <person name="Larsen P.A."/>
            <person name="Fountain-Jones N.M."/>
            <person name="Garbe J.R."/>
            <person name="Macchietto M.G."/>
            <person name="Kania S.A."/>
            <person name="Gerhold R.W."/>
            <person name="Richards J.E."/>
            <person name="Wolf T.M."/>
        </authorList>
    </citation>
    <scope>NUCLEOTIDE SEQUENCE</scope>
    <source>
        <strain evidence="2">MNPRO001-30</strain>
        <tissue evidence="2">Meninges</tissue>
    </source>
</reference>
<protein>
    <submittedName>
        <fullName evidence="2">Uncharacterized protein</fullName>
    </submittedName>
</protein>
<dbReference type="EMBL" id="JAHQIW010003718">
    <property type="protein sequence ID" value="KAJ1359827.1"/>
    <property type="molecule type" value="Genomic_DNA"/>
</dbReference>
<name>A0AAD5N295_PARTN</name>
<organism evidence="2 3">
    <name type="scientific">Parelaphostrongylus tenuis</name>
    <name type="common">Meningeal worm</name>
    <dbReference type="NCBI Taxonomy" id="148309"/>
    <lineage>
        <taxon>Eukaryota</taxon>
        <taxon>Metazoa</taxon>
        <taxon>Ecdysozoa</taxon>
        <taxon>Nematoda</taxon>
        <taxon>Chromadorea</taxon>
        <taxon>Rhabditida</taxon>
        <taxon>Rhabditina</taxon>
        <taxon>Rhabditomorpha</taxon>
        <taxon>Strongyloidea</taxon>
        <taxon>Metastrongylidae</taxon>
        <taxon>Parelaphostrongylus</taxon>
    </lineage>
</organism>
<evidence type="ECO:0000313" key="2">
    <source>
        <dbReference type="EMBL" id="KAJ1359827.1"/>
    </source>
</evidence>
<evidence type="ECO:0000313" key="3">
    <source>
        <dbReference type="Proteomes" id="UP001196413"/>
    </source>
</evidence>
<gene>
    <name evidence="2" type="ORF">KIN20_018640</name>
</gene>
<dbReference type="Proteomes" id="UP001196413">
    <property type="component" value="Unassembled WGS sequence"/>
</dbReference>
<accession>A0AAD5N295</accession>
<keyword evidence="3" id="KW-1185">Reference proteome</keyword>
<feature type="compositionally biased region" description="Gly residues" evidence="1">
    <location>
        <begin position="12"/>
        <end position="30"/>
    </location>
</feature>
<feature type="region of interest" description="Disordered" evidence="1">
    <location>
        <begin position="1"/>
        <end position="44"/>
    </location>
</feature>
<sequence length="102" mass="10958">MALTYFSSARCGGSGGGLRPTPGPGSGGDSGACYKRPGEKSSQFGTDHKKLLNMMFSIVEQHTMSVFAAEKVEQVGEKSIFVNQRGKRKTSGLLHQESFDKN</sequence>
<evidence type="ECO:0000256" key="1">
    <source>
        <dbReference type="SAM" id="MobiDB-lite"/>
    </source>
</evidence>